<keyword evidence="5" id="KW-1185">Reference proteome</keyword>
<dbReference type="GO" id="GO:0008270">
    <property type="term" value="F:zinc ion binding"/>
    <property type="evidence" value="ECO:0007669"/>
    <property type="project" value="UniProtKB-KW"/>
</dbReference>
<reference evidence="4" key="2">
    <citation type="submission" date="2020-05" db="UniProtKB">
        <authorList>
            <consortium name="EnsemblMetazoa"/>
        </authorList>
    </citation>
    <scope>IDENTIFICATION</scope>
    <source>
        <strain evidence="4">maculatus3</strain>
    </source>
</reference>
<evidence type="ECO:0000313" key="5">
    <source>
        <dbReference type="Proteomes" id="UP000075901"/>
    </source>
</evidence>
<keyword evidence="1" id="KW-0479">Metal-binding</keyword>
<feature type="compositionally biased region" description="Polar residues" evidence="2">
    <location>
        <begin position="18"/>
        <end position="33"/>
    </location>
</feature>
<dbReference type="AlphaFoldDB" id="A0A182S959"/>
<reference evidence="5" key="1">
    <citation type="submission" date="2013-09" db="EMBL/GenBank/DDBJ databases">
        <title>The Genome Sequence of Anopheles maculatus species B.</title>
        <authorList>
            <consortium name="The Broad Institute Genomics Platform"/>
            <person name="Neafsey D.E."/>
            <person name="Besansky N."/>
            <person name="Howell P."/>
            <person name="Walton C."/>
            <person name="Young S.K."/>
            <person name="Zeng Q."/>
            <person name="Gargeya S."/>
            <person name="Fitzgerald M."/>
            <person name="Haas B."/>
            <person name="Abouelleil A."/>
            <person name="Allen A.W."/>
            <person name="Alvarado L."/>
            <person name="Arachchi H.M."/>
            <person name="Berlin A.M."/>
            <person name="Chapman S.B."/>
            <person name="Gainer-Dewar J."/>
            <person name="Goldberg J."/>
            <person name="Griggs A."/>
            <person name="Gujja S."/>
            <person name="Hansen M."/>
            <person name="Howarth C."/>
            <person name="Imamovic A."/>
            <person name="Ireland A."/>
            <person name="Larimer J."/>
            <person name="McCowan C."/>
            <person name="Murphy C."/>
            <person name="Pearson M."/>
            <person name="Poon T.W."/>
            <person name="Priest M."/>
            <person name="Roberts A."/>
            <person name="Saif S."/>
            <person name="Shea T."/>
            <person name="Sisk P."/>
            <person name="Sykes S."/>
            <person name="Wortman J."/>
            <person name="Nusbaum C."/>
            <person name="Birren B."/>
        </authorList>
    </citation>
    <scope>NUCLEOTIDE SEQUENCE [LARGE SCALE GENOMIC DNA]</scope>
    <source>
        <strain evidence="5">maculatus3</strain>
    </source>
</reference>
<evidence type="ECO:0000256" key="1">
    <source>
        <dbReference type="PROSITE-ProRule" id="PRU00042"/>
    </source>
</evidence>
<feature type="compositionally biased region" description="Polar residues" evidence="2">
    <location>
        <begin position="184"/>
        <end position="193"/>
    </location>
</feature>
<dbReference type="EnsemblMetazoa" id="AMAM002174-RA">
    <property type="protein sequence ID" value="AMAM002174-PA"/>
    <property type="gene ID" value="AMAM002174"/>
</dbReference>
<feature type="compositionally biased region" description="Low complexity" evidence="2">
    <location>
        <begin position="92"/>
        <end position="114"/>
    </location>
</feature>
<proteinExistence type="predicted"/>
<keyword evidence="1" id="KW-0862">Zinc</keyword>
<sequence length="193" mass="21060">MQLYSSHTSSSFSPSISDGMTTPNSITNDTNDGSLLALGSTDEKPFRQGSNHHMHPRHHHLHHRRTGAGGGGHSSSTKEGGKSTLKHHHHQLNNNSSSHNHNNTNNNNHGSNSKGLNSTYHCQFCEKTFPRLGYLKKHEQLSNKQQVVNQSLHEGKLRSMHSAQFCFKAASKTKPTEAGPLLQGKSSGQSAGN</sequence>
<name>A0A182S959_9DIPT</name>
<keyword evidence="1" id="KW-0863">Zinc-finger</keyword>
<dbReference type="Proteomes" id="UP000075901">
    <property type="component" value="Unassembled WGS sequence"/>
</dbReference>
<dbReference type="PROSITE" id="PS50157">
    <property type="entry name" value="ZINC_FINGER_C2H2_2"/>
    <property type="match status" value="1"/>
</dbReference>
<dbReference type="InterPro" id="IPR013087">
    <property type="entry name" value="Znf_C2H2_type"/>
</dbReference>
<feature type="region of interest" description="Disordered" evidence="2">
    <location>
        <begin position="1"/>
        <end position="114"/>
    </location>
</feature>
<feature type="region of interest" description="Disordered" evidence="2">
    <location>
        <begin position="171"/>
        <end position="193"/>
    </location>
</feature>
<protein>
    <recommendedName>
        <fullName evidence="3">C2H2-type domain-containing protein</fullName>
    </recommendedName>
</protein>
<dbReference type="VEuPathDB" id="VectorBase:AMAM002174"/>
<evidence type="ECO:0000313" key="4">
    <source>
        <dbReference type="EnsemblMetazoa" id="AMAM002174-PA"/>
    </source>
</evidence>
<feature type="compositionally biased region" description="Low complexity" evidence="2">
    <location>
        <begin position="1"/>
        <end position="17"/>
    </location>
</feature>
<feature type="domain" description="C2H2-type" evidence="3">
    <location>
        <begin position="120"/>
        <end position="147"/>
    </location>
</feature>
<accession>A0A182S959</accession>
<feature type="compositionally biased region" description="Basic residues" evidence="2">
    <location>
        <begin position="50"/>
        <end position="66"/>
    </location>
</feature>
<evidence type="ECO:0000259" key="3">
    <source>
        <dbReference type="PROSITE" id="PS50157"/>
    </source>
</evidence>
<evidence type="ECO:0000256" key="2">
    <source>
        <dbReference type="SAM" id="MobiDB-lite"/>
    </source>
</evidence>
<organism evidence="4 5">
    <name type="scientific">Anopheles maculatus</name>
    <dbReference type="NCBI Taxonomy" id="74869"/>
    <lineage>
        <taxon>Eukaryota</taxon>
        <taxon>Metazoa</taxon>
        <taxon>Ecdysozoa</taxon>
        <taxon>Arthropoda</taxon>
        <taxon>Hexapoda</taxon>
        <taxon>Insecta</taxon>
        <taxon>Pterygota</taxon>
        <taxon>Neoptera</taxon>
        <taxon>Endopterygota</taxon>
        <taxon>Diptera</taxon>
        <taxon>Nematocera</taxon>
        <taxon>Culicoidea</taxon>
        <taxon>Culicidae</taxon>
        <taxon>Anophelinae</taxon>
        <taxon>Anopheles</taxon>
        <taxon>Anopheles maculatus group</taxon>
    </lineage>
</organism>